<proteinExistence type="predicted"/>
<evidence type="ECO:0000313" key="3">
    <source>
        <dbReference type="Proteomes" id="UP000221918"/>
    </source>
</evidence>
<dbReference type="Proteomes" id="UP001248134">
    <property type="component" value="Unassembled WGS sequence"/>
</dbReference>
<evidence type="ECO:0000313" key="1">
    <source>
        <dbReference type="EMBL" id="MDR4324628.1"/>
    </source>
</evidence>
<dbReference type="EMBL" id="VLYX01000001">
    <property type="protein sequence ID" value="MDR4324628.1"/>
    <property type="molecule type" value="Genomic_DNA"/>
</dbReference>
<reference evidence="2 3" key="1">
    <citation type="submission" date="2017-09" db="EMBL/GenBank/DDBJ databases">
        <title>Large-scale bioinformatics analysis of Bacillus genomes uncovers conserved roles of natural products in bacterial physiology.</title>
        <authorList>
            <consortium name="Agbiome Team Llc"/>
            <person name="Bleich R.M."/>
            <person name="Grubbs K.J."/>
            <person name="Santa Maria K.C."/>
            <person name="Allen S.E."/>
            <person name="Farag S."/>
            <person name="Shank E.A."/>
            <person name="Bowers A."/>
        </authorList>
    </citation>
    <scope>NUCLEOTIDE SEQUENCE [LARGE SCALE GENOMIC DNA]</scope>
    <source>
        <strain evidence="2 3">AFS037265</strain>
    </source>
</reference>
<evidence type="ECO:0000313" key="4">
    <source>
        <dbReference type="Proteomes" id="UP001248134"/>
    </source>
</evidence>
<dbReference type="EMBL" id="NUTL01000007">
    <property type="protein sequence ID" value="PHF04331.1"/>
    <property type="molecule type" value="Genomic_DNA"/>
</dbReference>
<evidence type="ECO:0000313" key="2">
    <source>
        <dbReference type="EMBL" id="PHF04331.1"/>
    </source>
</evidence>
<reference evidence="1" key="2">
    <citation type="submission" date="2019-07" db="EMBL/GenBank/DDBJ databases">
        <title>Phylogenomic Reclassification of ATCC Bacillus Strains and Various Taxa within the Genus Bacillus.</title>
        <authorList>
            <person name="Riojas M.A."/>
            <person name="Frank A.M."/>
            <person name="Fenn S.L."/>
            <person name="King S.P."/>
            <person name="Brower S.M."/>
            <person name="Hazbon M.H."/>
        </authorList>
    </citation>
    <scope>NUCLEOTIDE SEQUENCE</scope>
    <source>
        <strain evidence="1">NR-12239</strain>
    </source>
</reference>
<accession>A0AAJ2DKS0</accession>
<comment type="caution">
    <text evidence="1">The sequence shown here is derived from an EMBL/GenBank/DDBJ whole genome shotgun (WGS) entry which is preliminary data.</text>
</comment>
<organism evidence="1 4">
    <name type="scientific">Bacillus pseudomycoides</name>
    <dbReference type="NCBI Taxonomy" id="64104"/>
    <lineage>
        <taxon>Bacteria</taxon>
        <taxon>Bacillati</taxon>
        <taxon>Bacillota</taxon>
        <taxon>Bacilli</taxon>
        <taxon>Bacillales</taxon>
        <taxon>Bacillaceae</taxon>
        <taxon>Bacillus</taxon>
        <taxon>Bacillus cereus group</taxon>
    </lineage>
</organism>
<protein>
    <submittedName>
        <fullName evidence="1">Uncharacterized protein</fullName>
    </submittedName>
</protein>
<dbReference type="Proteomes" id="UP000221918">
    <property type="component" value="Unassembled WGS sequence"/>
</dbReference>
<name>A0AAJ2DKS0_9BACI</name>
<dbReference type="AlphaFoldDB" id="A0AAJ2DKS0"/>
<sequence>MLFDREKNLYKYKLKKRFKTYFSDGRERPPECRSGQVLFWPHAEFKTKGEKESRPLFVFIAVTYM</sequence>
<gene>
    <name evidence="2" type="ORF">COF81_01225</name>
    <name evidence="1" type="ORF">FOS08_01350</name>
</gene>